<dbReference type="Gene3D" id="2.40.160.130">
    <property type="entry name" value="Capsule assembly protein Wzi"/>
    <property type="match status" value="1"/>
</dbReference>
<dbReference type="InterPro" id="IPR038636">
    <property type="entry name" value="Wzi_sf"/>
</dbReference>
<comment type="caution">
    <text evidence="1">The sequence shown here is derived from an EMBL/GenBank/DDBJ whole genome shotgun (WGS) entry which is preliminary data.</text>
</comment>
<protein>
    <submittedName>
        <fullName evidence="1">Gliding motility protein RemB</fullName>
    </submittedName>
</protein>
<sequence>MDTLKKTHYFAKRLSLFLLFAGLAQFAVGQIKYQPYSYQRYQYFQKELYNDTTLGHTAVKPLVKKSLGYSDDPLRPADTSKNWFLRKIFDEHLVQIVKEDHTFYLDFLPDLIIGTQRGTNQKNLWTNTRGAQAGLTVGEKFSLYVNFFENQARFPTHIDNSALRIGGLPGQGFSKNVPTSEFDWMNTTVNMTYEVDTAFRVTLAYDKLHIGDGYRSMLVSESPYNFAHAHFSGKVKRFQYNSIWGTMLDRFNPREYGGDQAFTTRLGEGVKYAAFQYVDYLATNNLTIGAFHSLIWAQDHGLEESGANGGLGLNVKYRPIPKWIVYGQLYADRLSKFSFNKDSDRRTSYQFGVKTHDLFNVDRLNATVEFNQAAPYTYQNENNRINYSNNGEPIAHPNGANFREILGILTYRWKRFDLYGQSMYARYGVDSDISTNVGQDIFRQDIPQLGNRIGQGDLRNLFYNELRAAYIINPRYNLRAEVGFINRIQDAPNSIGKTTANIFTIGLRSTFRTFQTEY</sequence>
<accession>A0A2T8HJE7</accession>
<dbReference type="Proteomes" id="UP000245627">
    <property type="component" value="Unassembled WGS sequence"/>
</dbReference>
<evidence type="ECO:0000313" key="2">
    <source>
        <dbReference type="Proteomes" id="UP000245627"/>
    </source>
</evidence>
<keyword evidence="2" id="KW-1185">Reference proteome</keyword>
<organism evidence="1 2">
    <name type="scientific">Sphingobacterium corticibacter</name>
    <dbReference type="NCBI Taxonomy" id="2171749"/>
    <lineage>
        <taxon>Bacteria</taxon>
        <taxon>Pseudomonadati</taxon>
        <taxon>Bacteroidota</taxon>
        <taxon>Sphingobacteriia</taxon>
        <taxon>Sphingobacteriales</taxon>
        <taxon>Sphingobacteriaceae</taxon>
        <taxon>Sphingobacterium</taxon>
    </lineage>
</organism>
<dbReference type="EMBL" id="QDKG01000002">
    <property type="protein sequence ID" value="PVH25577.1"/>
    <property type="molecule type" value="Genomic_DNA"/>
</dbReference>
<reference evidence="1 2" key="1">
    <citation type="submission" date="2018-04" db="EMBL/GenBank/DDBJ databases">
        <title>Sphingobacterium cortibacter sp. nov.</title>
        <authorList>
            <person name="Li Y."/>
        </authorList>
    </citation>
    <scope>NUCLEOTIDE SEQUENCE [LARGE SCALE GENOMIC DNA]</scope>
    <source>
        <strain evidence="1 2">2c-3</strain>
    </source>
</reference>
<dbReference type="AlphaFoldDB" id="A0A2T8HJE7"/>
<dbReference type="OrthoDB" id="9808260at2"/>
<name>A0A2T8HJE7_9SPHI</name>
<gene>
    <name evidence="1" type="ORF">DC487_06445</name>
</gene>
<proteinExistence type="predicted"/>
<dbReference type="RefSeq" id="WP_116775150.1">
    <property type="nucleotide sequence ID" value="NZ_QDKG01000002.1"/>
</dbReference>
<evidence type="ECO:0000313" key="1">
    <source>
        <dbReference type="EMBL" id="PVH25577.1"/>
    </source>
</evidence>